<dbReference type="Proteomes" id="UP000015241">
    <property type="component" value="Unassembled WGS sequence"/>
</dbReference>
<dbReference type="STRING" id="743788.S8G063"/>
<evidence type="ECO:0000313" key="2">
    <source>
        <dbReference type="EMBL" id="EPT03765.1"/>
    </source>
</evidence>
<dbReference type="HOGENOM" id="CLU_033082_1_2_1"/>
<dbReference type="EMBL" id="KE504129">
    <property type="protein sequence ID" value="EPT03765.1"/>
    <property type="molecule type" value="Genomic_DNA"/>
</dbReference>
<dbReference type="Pfam" id="PF00651">
    <property type="entry name" value="BTB"/>
    <property type="match status" value="1"/>
</dbReference>
<dbReference type="CDD" id="cd18186">
    <property type="entry name" value="BTB_POZ_ZBTB_KLHL-like"/>
    <property type="match status" value="1"/>
</dbReference>
<dbReference type="AlphaFoldDB" id="S8G063"/>
<evidence type="ECO:0000259" key="1">
    <source>
        <dbReference type="PROSITE" id="PS50097"/>
    </source>
</evidence>
<dbReference type="InParanoid" id="S8G063"/>
<dbReference type="OrthoDB" id="2802798at2759"/>
<dbReference type="InterPro" id="IPR011333">
    <property type="entry name" value="SKP1/BTB/POZ_sf"/>
</dbReference>
<gene>
    <name evidence="2" type="ORF">FOMPIDRAFT_87027</name>
</gene>
<name>S8G063_FOMSC</name>
<dbReference type="InterPro" id="IPR000210">
    <property type="entry name" value="BTB/POZ_dom"/>
</dbReference>
<dbReference type="Gene3D" id="3.30.710.10">
    <property type="entry name" value="Potassium Channel Kv1.1, Chain A"/>
    <property type="match status" value="1"/>
</dbReference>
<protein>
    <recommendedName>
        <fullName evidence="1">BTB domain-containing protein</fullName>
    </recommendedName>
</protein>
<keyword evidence="3" id="KW-1185">Reference proteome</keyword>
<dbReference type="PROSITE" id="PS50097">
    <property type="entry name" value="BTB"/>
    <property type="match status" value="1"/>
</dbReference>
<dbReference type="SUPFAM" id="SSF54695">
    <property type="entry name" value="POZ domain"/>
    <property type="match status" value="1"/>
</dbReference>
<feature type="domain" description="BTB" evidence="1">
    <location>
        <begin position="35"/>
        <end position="112"/>
    </location>
</feature>
<sequence>MDIDIEATVVAGASGECSGRSSNTYSRGEPWFNDGNVVIVADKTAFKVHKGVLAKHSEVLRGLLDSDLPQPADAERYRDDMSDCPVVRLSECAADAATFLEALYGGPYFLRSESHTFKDVALFTRLGHKYVADDLREGGLRRLRAAFPTRFSIFSVGEPEIRRLLPGFRTEDSVTVINLARLTSENGMLPLAFYTCSRLSLDELVRQAQPLPGTNTEAGLSAGDLVRCLKGREELRVRHSVVKYALASKASRPTRCAFSEDCTRAIDHMLRDELELLGTRAFVTSETINVLKLSEFKNVYHGSPLCNACREALLVQDHKNIVALLYKLPVIFHLGPPMADDAW</sequence>
<accession>S8G063</accession>
<organism evidence="2 3">
    <name type="scientific">Fomitopsis schrenkii</name>
    <name type="common">Brown rot fungus</name>
    <dbReference type="NCBI Taxonomy" id="2126942"/>
    <lineage>
        <taxon>Eukaryota</taxon>
        <taxon>Fungi</taxon>
        <taxon>Dikarya</taxon>
        <taxon>Basidiomycota</taxon>
        <taxon>Agaricomycotina</taxon>
        <taxon>Agaricomycetes</taxon>
        <taxon>Polyporales</taxon>
        <taxon>Fomitopsis</taxon>
    </lineage>
</organism>
<evidence type="ECO:0000313" key="3">
    <source>
        <dbReference type="Proteomes" id="UP000015241"/>
    </source>
</evidence>
<proteinExistence type="predicted"/>
<reference evidence="2 3" key="1">
    <citation type="journal article" date="2012" name="Science">
        <title>The Paleozoic origin of enzymatic lignin decomposition reconstructed from 31 fungal genomes.</title>
        <authorList>
            <person name="Floudas D."/>
            <person name="Binder M."/>
            <person name="Riley R."/>
            <person name="Barry K."/>
            <person name="Blanchette R.A."/>
            <person name="Henrissat B."/>
            <person name="Martinez A.T."/>
            <person name="Otillar R."/>
            <person name="Spatafora J.W."/>
            <person name="Yadav J.S."/>
            <person name="Aerts A."/>
            <person name="Benoit I."/>
            <person name="Boyd A."/>
            <person name="Carlson A."/>
            <person name="Copeland A."/>
            <person name="Coutinho P.M."/>
            <person name="de Vries R.P."/>
            <person name="Ferreira P."/>
            <person name="Findley K."/>
            <person name="Foster B."/>
            <person name="Gaskell J."/>
            <person name="Glotzer D."/>
            <person name="Gorecki P."/>
            <person name="Heitman J."/>
            <person name="Hesse C."/>
            <person name="Hori C."/>
            <person name="Igarashi K."/>
            <person name="Jurgens J.A."/>
            <person name="Kallen N."/>
            <person name="Kersten P."/>
            <person name="Kohler A."/>
            <person name="Kuees U."/>
            <person name="Kumar T.K.A."/>
            <person name="Kuo A."/>
            <person name="LaButti K."/>
            <person name="Larrondo L.F."/>
            <person name="Lindquist E."/>
            <person name="Ling A."/>
            <person name="Lombard V."/>
            <person name="Lucas S."/>
            <person name="Lundell T."/>
            <person name="Martin R."/>
            <person name="McLaughlin D.J."/>
            <person name="Morgenstern I."/>
            <person name="Morin E."/>
            <person name="Murat C."/>
            <person name="Nagy L.G."/>
            <person name="Nolan M."/>
            <person name="Ohm R.A."/>
            <person name="Patyshakuliyeva A."/>
            <person name="Rokas A."/>
            <person name="Ruiz-Duenas F.J."/>
            <person name="Sabat G."/>
            <person name="Salamov A."/>
            <person name="Samejima M."/>
            <person name="Schmutz J."/>
            <person name="Slot J.C."/>
            <person name="St John F."/>
            <person name="Stenlid J."/>
            <person name="Sun H."/>
            <person name="Sun S."/>
            <person name="Syed K."/>
            <person name="Tsang A."/>
            <person name="Wiebenga A."/>
            <person name="Young D."/>
            <person name="Pisabarro A."/>
            <person name="Eastwood D.C."/>
            <person name="Martin F."/>
            <person name="Cullen D."/>
            <person name="Grigoriev I.V."/>
            <person name="Hibbett D.S."/>
        </authorList>
    </citation>
    <scope>NUCLEOTIDE SEQUENCE</scope>
    <source>
        <strain evidence="3">FP-58527</strain>
    </source>
</reference>